<name>A0A8J3AD05_9ACTN</name>
<keyword evidence="8" id="KW-0324">Glycolysis</keyword>
<comment type="similarity">
    <text evidence="9">Belongs to the phosphofructokinase type A (PFKA) family.</text>
</comment>
<dbReference type="PANTHER" id="PTHR13697:SF52">
    <property type="entry name" value="ATP-DEPENDENT 6-PHOSPHOFRUCTOKINASE 3"/>
    <property type="match status" value="1"/>
</dbReference>
<dbReference type="GO" id="GO:0005945">
    <property type="term" value="C:6-phosphofructokinase complex"/>
    <property type="evidence" value="ECO:0007669"/>
    <property type="project" value="TreeGrafter"/>
</dbReference>
<dbReference type="GO" id="GO:0030388">
    <property type="term" value="P:fructose 1,6-bisphosphate metabolic process"/>
    <property type="evidence" value="ECO:0007669"/>
    <property type="project" value="TreeGrafter"/>
</dbReference>
<dbReference type="PANTHER" id="PTHR13697">
    <property type="entry name" value="PHOSPHOFRUCTOKINASE"/>
    <property type="match status" value="1"/>
</dbReference>
<evidence type="ECO:0000256" key="3">
    <source>
        <dbReference type="ARBA" id="ARBA00022490"/>
    </source>
</evidence>
<comment type="pathway">
    <text evidence="2">Carbohydrate degradation; glycolysis; D-glyceraldehyde 3-phosphate and glycerone phosphate from D-glucose: step 3/4.</text>
</comment>
<dbReference type="InterPro" id="IPR000023">
    <property type="entry name" value="Phosphofructokinase_dom"/>
</dbReference>
<comment type="cofactor">
    <cofactor evidence="1">
        <name>Mg(2+)</name>
        <dbReference type="ChEBI" id="CHEBI:18420"/>
    </cofactor>
</comment>
<evidence type="ECO:0000256" key="2">
    <source>
        <dbReference type="ARBA" id="ARBA00004679"/>
    </source>
</evidence>
<dbReference type="EMBL" id="BMHA01000014">
    <property type="protein sequence ID" value="GGI09289.1"/>
    <property type="molecule type" value="Genomic_DNA"/>
</dbReference>
<dbReference type="Proteomes" id="UP000650511">
    <property type="component" value="Unassembled WGS sequence"/>
</dbReference>
<dbReference type="GO" id="GO:0042802">
    <property type="term" value="F:identical protein binding"/>
    <property type="evidence" value="ECO:0007669"/>
    <property type="project" value="TreeGrafter"/>
</dbReference>
<dbReference type="InterPro" id="IPR012003">
    <property type="entry name" value="ATP_PFK_prok-type"/>
</dbReference>
<dbReference type="PRINTS" id="PR00476">
    <property type="entry name" value="PHFRCTKINASE"/>
</dbReference>
<evidence type="ECO:0000256" key="5">
    <source>
        <dbReference type="ARBA" id="ARBA00022723"/>
    </source>
</evidence>
<dbReference type="RefSeq" id="WP_130650304.1">
    <property type="nucleotide sequence ID" value="NZ_BMHA01000014.1"/>
</dbReference>
<accession>A0A8J3AD05</accession>
<dbReference type="Gene3D" id="3.40.50.460">
    <property type="entry name" value="Phosphofructokinase domain"/>
    <property type="match status" value="1"/>
</dbReference>
<dbReference type="UniPathway" id="UPA00109">
    <property type="reaction ID" value="UER00182"/>
</dbReference>
<evidence type="ECO:0000256" key="1">
    <source>
        <dbReference type="ARBA" id="ARBA00001946"/>
    </source>
</evidence>
<dbReference type="OrthoDB" id="9802503at2"/>
<feature type="domain" description="Phosphofructokinase" evidence="10">
    <location>
        <begin position="2"/>
        <end position="319"/>
    </location>
</feature>
<gene>
    <name evidence="11" type="primary">pfk-2</name>
    <name evidence="11" type="ORF">GCM10011354_33340</name>
</gene>
<dbReference type="GO" id="GO:0003872">
    <property type="term" value="F:6-phosphofructokinase activity"/>
    <property type="evidence" value="ECO:0007669"/>
    <property type="project" value="InterPro"/>
</dbReference>
<evidence type="ECO:0000256" key="4">
    <source>
        <dbReference type="ARBA" id="ARBA00022679"/>
    </source>
</evidence>
<dbReference type="GO" id="GO:0005524">
    <property type="term" value="F:ATP binding"/>
    <property type="evidence" value="ECO:0007669"/>
    <property type="project" value="InterPro"/>
</dbReference>
<proteinExistence type="inferred from homology"/>
<keyword evidence="3" id="KW-0963">Cytoplasm</keyword>
<evidence type="ECO:0000256" key="8">
    <source>
        <dbReference type="ARBA" id="ARBA00023152"/>
    </source>
</evidence>
<dbReference type="GO" id="GO:0016208">
    <property type="term" value="F:AMP binding"/>
    <property type="evidence" value="ECO:0007669"/>
    <property type="project" value="TreeGrafter"/>
</dbReference>
<dbReference type="InterPro" id="IPR022953">
    <property type="entry name" value="ATP_PFK"/>
</dbReference>
<keyword evidence="4" id="KW-0808">Transferase</keyword>
<dbReference type="GO" id="GO:0046872">
    <property type="term" value="F:metal ion binding"/>
    <property type="evidence" value="ECO:0007669"/>
    <property type="project" value="UniProtKB-KW"/>
</dbReference>
<dbReference type="SUPFAM" id="SSF53784">
    <property type="entry name" value="Phosphofructokinase"/>
    <property type="match status" value="1"/>
</dbReference>
<keyword evidence="7" id="KW-0460">Magnesium</keyword>
<dbReference type="GO" id="GO:0061621">
    <property type="term" value="P:canonical glycolysis"/>
    <property type="evidence" value="ECO:0007669"/>
    <property type="project" value="TreeGrafter"/>
</dbReference>
<dbReference type="InterPro" id="IPR035966">
    <property type="entry name" value="PKF_sf"/>
</dbReference>
<reference evidence="11" key="1">
    <citation type="journal article" date="2014" name="Int. J. Syst. Evol. Microbiol.">
        <title>Complete genome sequence of Corynebacterium casei LMG S-19264T (=DSM 44701T), isolated from a smear-ripened cheese.</title>
        <authorList>
            <consortium name="US DOE Joint Genome Institute (JGI-PGF)"/>
            <person name="Walter F."/>
            <person name="Albersmeier A."/>
            <person name="Kalinowski J."/>
            <person name="Ruckert C."/>
        </authorList>
    </citation>
    <scope>NUCLEOTIDE SEQUENCE</scope>
    <source>
        <strain evidence="11">CGMCC 1.14988</strain>
    </source>
</reference>
<protein>
    <submittedName>
        <fullName evidence="11">6-phosphofructokinase</fullName>
    </submittedName>
</protein>
<evidence type="ECO:0000256" key="9">
    <source>
        <dbReference type="ARBA" id="ARBA00038478"/>
    </source>
</evidence>
<keyword evidence="6" id="KW-0418">Kinase</keyword>
<evidence type="ECO:0000313" key="12">
    <source>
        <dbReference type="Proteomes" id="UP000650511"/>
    </source>
</evidence>
<organism evidence="11 12">
    <name type="scientific">Egicoccus halophilus</name>
    <dbReference type="NCBI Taxonomy" id="1670830"/>
    <lineage>
        <taxon>Bacteria</taxon>
        <taxon>Bacillati</taxon>
        <taxon>Actinomycetota</taxon>
        <taxon>Nitriliruptoria</taxon>
        <taxon>Egicoccales</taxon>
        <taxon>Egicoccaceae</taxon>
        <taxon>Egicoccus</taxon>
    </lineage>
</organism>
<keyword evidence="12" id="KW-1185">Reference proteome</keyword>
<evidence type="ECO:0000256" key="7">
    <source>
        <dbReference type="ARBA" id="ARBA00022842"/>
    </source>
</evidence>
<dbReference type="GO" id="GO:0006002">
    <property type="term" value="P:fructose 6-phosphate metabolic process"/>
    <property type="evidence" value="ECO:0007669"/>
    <property type="project" value="InterPro"/>
</dbReference>
<comment type="caution">
    <text evidence="11">The sequence shown here is derived from an EMBL/GenBank/DDBJ whole genome shotgun (WGS) entry which is preliminary data.</text>
</comment>
<reference evidence="11" key="2">
    <citation type="submission" date="2020-09" db="EMBL/GenBank/DDBJ databases">
        <authorList>
            <person name="Sun Q."/>
            <person name="Zhou Y."/>
        </authorList>
    </citation>
    <scope>NUCLEOTIDE SEQUENCE</scope>
    <source>
        <strain evidence="11">CGMCC 1.14988</strain>
    </source>
</reference>
<dbReference type="GO" id="GO:0070095">
    <property type="term" value="F:fructose-6-phosphate binding"/>
    <property type="evidence" value="ECO:0007669"/>
    <property type="project" value="TreeGrafter"/>
</dbReference>
<dbReference type="AlphaFoldDB" id="A0A8J3AD05"/>
<evidence type="ECO:0000259" key="10">
    <source>
        <dbReference type="Pfam" id="PF00365"/>
    </source>
</evidence>
<evidence type="ECO:0000313" key="11">
    <source>
        <dbReference type="EMBL" id="GGI09289.1"/>
    </source>
</evidence>
<dbReference type="GO" id="GO:0048029">
    <property type="term" value="F:monosaccharide binding"/>
    <property type="evidence" value="ECO:0007669"/>
    <property type="project" value="TreeGrafter"/>
</dbReference>
<dbReference type="Pfam" id="PF00365">
    <property type="entry name" value="PFK"/>
    <property type="match status" value="1"/>
</dbReference>
<evidence type="ECO:0000256" key="6">
    <source>
        <dbReference type="ARBA" id="ARBA00022777"/>
    </source>
</evidence>
<sequence>MRIGILTGGGDVPGTNRCLKAFVERVAHDGHEVVGIRRGWAGLLDYDPDEPDASAERTLVTLDRERVRTIDRSGGTVLHTSRVDPSRVQGFEVPWFLAGRQLGDGPYDLTPHVLRVVDALRLDALVAIGGHDTLSYALRLHHEGVPIVGVPKTMDNDVHGTDYCLGFSTAVTRSVEFIHQLRTSTGSHEHIAVVELFGRHSGETSLVSAYLASVDRALICEVPFDPERLAALLVEDRRRNPSRYAMVTVSEGAYMTGEIPDVADPLGPRETIGAATGAFITHLTGQDVIVQSLGYLMRSGGPDSLDLMVATNFAVMAGDLTLDEERGRLVGLQSGTYGDVPLDVIDRGVKRVDVASLYDAEAYRPTVRTVVDKPMFLY</sequence>
<dbReference type="PIRSF" id="PIRSF000532">
    <property type="entry name" value="ATP_PFK_prok"/>
    <property type="match status" value="1"/>
</dbReference>
<keyword evidence="5" id="KW-0479">Metal-binding</keyword>
<dbReference type="Gene3D" id="3.40.50.450">
    <property type="match status" value="1"/>
</dbReference>